<name>A0A845BAK4_9SPHN</name>
<dbReference type="InterPro" id="IPR001296">
    <property type="entry name" value="Glyco_trans_1"/>
</dbReference>
<dbReference type="GO" id="GO:0016757">
    <property type="term" value="F:glycosyltransferase activity"/>
    <property type="evidence" value="ECO:0007669"/>
    <property type="project" value="InterPro"/>
</dbReference>
<keyword evidence="2" id="KW-0808">Transferase</keyword>
<keyword evidence="3" id="KW-1185">Reference proteome</keyword>
<accession>A0A845BAK4</accession>
<dbReference type="AlphaFoldDB" id="A0A845BAK4"/>
<dbReference type="Proteomes" id="UP000431922">
    <property type="component" value="Unassembled WGS sequence"/>
</dbReference>
<organism evidence="2 3">
    <name type="scientific">Allopontixanthobacter sediminis</name>
    <dbReference type="NCBI Taxonomy" id="1689985"/>
    <lineage>
        <taxon>Bacteria</taxon>
        <taxon>Pseudomonadati</taxon>
        <taxon>Pseudomonadota</taxon>
        <taxon>Alphaproteobacteria</taxon>
        <taxon>Sphingomonadales</taxon>
        <taxon>Erythrobacteraceae</taxon>
        <taxon>Allopontixanthobacter</taxon>
    </lineage>
</organism>
<proteinExistence type="predicted"/>
<dbReference type="PANTHER" id="PTHR45947">
    <property type="entry name" value="SULFOQUINOVOSYL TRANSFERASE SQD2"/>
    <property type="match status" value="1"/>
</dbReference>
<dbReference type="OrthoDB" id="9783380at2"/>
<dbReference type="EMBL" id="WTYL01000002">
    <property type="protein sequence ID" value="MXP44619.1"/>
    <property type="molecule type" value="Genomic_DNA"/>
</dbReference>
<reference evidence="2 3" key="1">
    <citation type="submission" date="2019-12" db="EMBL/GenBank/DDBJ databases">
        <title>Genomic-based taxomic classification of the family Erythrobacteraceae.</title>
        <authorList>
            <person name="Xu L."/>
        </authorList>
    </citation>
    <scope>NUCLEOTIDE SEQUENCE [LARGE SCALE GENOMIC DNA]</scope>
    <source>
        <strain evidence="2 3">KCTC 42453</strain>
    </source>
</reference>
<protein>
    <submittedName>
        <fullName evidence="2">Glycosyltransferase</fullName>
    </submittedName>
</protein>
<dbReference type="RefSeq" id="WP_160756191.1">
    <property type="nucleotide sequence ID" value="NZ_WTYL01000002.1"/>
</dbReference>
<evidence type="ECO:0000313" key="3">
    <source>
        <dbReference type="Proteomes" id="UP000431922"/>
    </source>
</evidence>
<dbReference type="InterPro" id="IPR050194">
    <property type="entry name" value="Glycosyltransferase_grp1"/>
</dbReference>
<sequence>MNEIYVGKLVRQLVDAGNVNLIHQPIPVSPKAPSSLHGLGVPVVIGPMNGGMTYPSGYEDLESALSRRFTAAARVAAVFVNRIIPGKRKAAVLLVANARTRAALPVIDHPRLVTLVENGVDLSIWRTEVRHQVRLSNDPFRLAFVGRLIALKAVDLTLHALLLARSNGIDARLSIVGEGEEMETLKALVGALSLNDAVDFHGFLSQPECAKVLSNADALILNSVHECGGAVVLEAMGLGLPVIASNWGGPADYVDSSCGILVSPIPRADFAANLAKAIGKLASDPTLARNMGRSGRQKVEEHFDWEKKIDRMLLIYQDALLQAAGVSA</sequence>
<dbReference type="Pfam" id="PF00534">
    <property type="entry name" value="Glycos_transf_1"/>
    <property type="match status" value="1"/>
</dbReference>
<gene>
    <name evidence="2" type="ORF">GRI65_09140</name>
</gene>
<dbReference type="SUPFAM" id="SSF53756">
    <property type="entry name" value="UDP-Glycosyltransferase/glycogen phosphorylase"/>
    <property type="match status" value="1"/>
</dbReference>
<evidence type="ECO:0000259" key="1">
    <source>
        <dbReference type="Pfam" id="PF00534"/>
    </source>
</evidence>
<dbReference type="Gene3D" id="3.40.50.2000">
    <property type="entry name" value="Glycogen Phosphorylase B"/>
    <property type="match status" value="2"/>
</dbReference>
<comment type="caution">
    <text evidence="2">The sequence shown here is derived from an EMBL/GenBank/DDBJ whole genome shotgun (WGS) entry which is preliminary data.</text>
</comment>
<feature type="domain" description="Glycosyl transferase family 1" evidence="1">
    <location>
        <begin position="127"/>
        <end position="297"/>
    </location>
</feature>
<dbReference type="PANTHER" id="PTHR45947:SF3">
    <property type="entry name" value="SULFOQUINOVOSYL TRANSFERASE SQD2"/>
    <property type="match status" value="1"/>
</dbReference>
<evidence type="ECO:0000313" key="2">
    <source>
        <dbReference type="EMBL" id="MXP44619.1"/>
    </source>
</evidence>
<dbReference type="CDD" id="cd03801">
    <property type="entry name" value="GT4_PimA-like"/>
    <property type="match status" value="1"/>
</dbReference>